<evidence type="ECO:0000313" key="1">
    <source>
        <dbReference type="EMBL" id="MBM3317290.1"/>
    </source>
</evidence>
<dbReference type="AlphaFoldDB" id="A0A937X8T5"/>
<reference evidence="1" key="1">
    <citation type="submission" date="2019-03" db="EMBL/GenBank/DDBJ databases">
        <title>Lake Tanganyika Metagenome-Assembled Genomes (MAGs).</title>
        <authorList>
            <person name="Tran P."/>
        </authorList>
    </citation>
    <scope>NUCLEOTIDE SEQUENCE</scope>
    <source>
        <strain evidence="1">M_DeepCast_400m_m2_100</strain>
    </source>
</reference>
<feature type="non-terminal residue" evidence="1">
    <location>
        <position position="414"/>
    </location>
</feature>
<accession>A0A937X8T5</accession>
<evidence type="ECO:0000313" key="2">
    <source>
        <dbReference type="Proteomes" id="UP000748308"/>
    </source>
</evidence>
<gene>
    <name evidence="1" type="ORF">FJY75_05515</name>
</gene>
<protein>
    <submittedName>
        <fullName evidence="1">Uncharacterized protein</fullName>
    </submittedName>
</protein>
<sequence length="414" mass="45292">MRAVVLAGCLGLLAPAAIPEWHIDLVDDTSEVAGTAIAVWQGVPHVAYYNDSGLQYAWYEDGMWQHEVVDPRTAVHNRGPSLIFDETGAAHVGFTCGTPCHAYRATAGWVVEAIDVDPGGDYISICFDPAGQLHAAYNHPVGLFSSQLKYAWRDGTGWHAELVTSDGGYDCVLRFDGLGRPCIVHCGSWSAGEIFCSVRTGTGWTHETVLPGSASQSFMTMDASGNPRVSYYWTQSGSYDLRYAERIGSDWRFDLVDHGEQTYKRGWDNCIARAEDGSYHISYHAHNELQLRYARGSYGHWNIEVVDTVGMWSLFSAIALDDAGRPYIAYCDEDEGRALFVATQTDMTGIDVGAVAGAEFLRLELWPNPCREVLGIRALGPRAESPRPSPAVITVRDVTGRCVRDVALGVSAQG</sequence>
<name>A0A937X8T5_UNCEI</name>
<comment type="caution">
    <text evidence="1">The sequence shown here is derived from an EMBL/GenBank/DDBJ whole genome shotgun (WGS) entry which is preliminary data.</text>
</comment>
<organism evidence="1 2">
    <name type="scientific">Eiseniibacteriota bacterium</name>
    <dbReference type="NCBI Taxonomy" id="2212470"/>
    <lineage>
        <taxon>Bacteria</taxon>
        <taxon>Candidatus Eiseniibacteriota</taxon>
    </lineage>
</organism>
<proteinExistence type="predicted"/>
<dbReference type="Proteomes" id="UP000748308">
    <property type="component" value="Unassembled WGS sequence"/>
</dbReference>
<dbReference type="EMBL" id="VGIY01000102">
    <property type="protein sequence ID" value="MBM3317290.1"/>
    <property type="molecule type" value="Genomic_DNA"/>
</dbReference>
<dbReference type="Gene3D" id="2.120.10.70">
    <property type="entry name" value="Fucose-specific lectin"/>
    <property type="match status" value="1"/>
</dbReference>